<dbReference type="EMBL" id="CAUYUJ010015378">
    <property type="protein sequence ID" value="CAK0853163.1"/>
    <property type="molecule type" value="Genomic_DNA"/>
</dbReference>
<sequence length="150" mass="17339">AALQMLCISTQRTRDTRPARGSGDGLREAANESNQEYSNRMSKWAGDVWQLVKDEAPEDFFYIMELSQLARQPLDHFFFFLEKKIPAGEPRALAQLVWGKAEQISTELHRLTCPEPWLDFLETLPLNMVRDYSAIIEEVTMEALGDFERR</sequence>
<evidence type="ECO:0000313" key="3">
    <source>
        <dbReference type="Proteomes" id="UP001189429"/>
    </source>
</evidence>
<proteinExistence type="predicted"/>
<accession>A0ABN9U455</accession>
<feature type="region of interest" description="Disordered" evidence="1">
    <location>
        <begin position="13"/>
        <end position="32"/>
    </location>
</feature>
<reference evidence="2" key="1">
    <citation type="submission" date="2023-10" db="EMBL/GenBank/DDBJ databases">
        <authorList>
            <person name="Chen Y."/>
            <person name="Shah S."/>
            <person name="Dougan E. K."/>
            <person name="Thang M."/>
            <person name="Chan C."/>
        </authorList>
    </citation>
    <scope>NUCLEOTIDE SEQUENCE [LARGE SCALE GENOMIC DNA]</scope>
</reference>
<feature type="non-terminal residue" evidence="2">
    <location>
        <position position="150"/>
    </location>
</feature>
<gene>
    <name evidence="2" type="ORF">PCOR1329_LOCUS44739</name>
</gene>
<organism evidence="2 3">
    <name type="scientific">Prorocentrum cordatum</name>
    <dbReference type="NCBI Taxonomy" id="2364126"/>
    <lineage>
        <taxon>Eukaryota</taxon>
        <taxon>Sar</taxon>
        <taxon>Alveolata</taxon>
        <taxon>Dinophyceae</taxon>
        <taxon>Prorocentrales</taxon>
        <taxon>Prorocentraceae</taxon>
        <taxon>Prorocentrum</taxon>
    </lineage>
</organism>
<dbReference type="Proteomes" id="UP001189429">
    <property type="component" value="Unassembled WGS sequence"/>
</dbReference>
<name>A0ABN9U455_9DINO</name>
<evidence type="ECO:0000313" key="2">
    <source>
        <dbReference type="EMBL" id="CAK0853163.1"/>
    </source>
</evidence>
<feature type="non-terminal residue" evidence="2">
    <location>
        <position position="1"/>
    </location>
</feature>
<evidence type="ECO:0000256" key="1">
    <source>
        <dbReference type="SAM" id="MobiDB-lite"/>
    </source>
</evidence>
<protein>
    <submittedName>
        <fullName evidence="2">Uncharacterized protein</fullName>
    </submittedName>
</protein>
<keyword evidence="3" id="KW-1185">Reference proteome</keyword>
<comment type="caution">
    <text evidence="2">The sequence shown here is derived from an EMBL/GenBank/DDBJ whole genome shotgun (WGS) entry which is preliminary data.</text>
</comment>